<dbReference type="InterPro" id="IPR046617">
    <property type="entry name" value="DUF6730"/>
</dbReference>
<proteinExistence type="predicted"/>
<keyword evidence="1" id="KW-1133">Transmembrane helix</keyword>
<evidence type="ECO:0000256" key="1">
    <source>
        <dbReference type="SAM" id="Phobius"/>
    </source>
</evidence>
<protein>
    <submittedName>
        <fullName evidence="2">CHASE3 domain sensor protein</fullName>
    </submittedName>
</protein>
<evidence type="ECO:0000313" key="3">
    <source>
        <dbReference type="Proteomes" id="UP000745859"/>
    </source>
</evidence>
<dbReference type="EMBL" id="JAASQL010000002">
    <property type="protein sequence ID" value="NIJ45660.1"/>
    <property type="molecule type" value="Genomic_DNA"/>
</dbReference>
<reference evidence="2 3" key="1">
    <citation type="submission" date="2020-03" db="EMBL/GenBank/DDBJ databases">
        <title>Genomic Encyclopedia of Type Strains, Phase IV (KMG-IV): sequencing the most valuable type-strain genomes for metagenomic binning, comparative biology and taxonomic classification.</title>
        <authorList>
            <person name="Goeker M."/>
        </authorList>
    </citation>
    <scope>NUCLEOTIDE SEQUENCE [LARGE SCALE GENOMIC DNA]</scope>
    <source>
        <strain evidence="2 3">DSM 101599</strain>
    </source>
</reference>
<dbReference type="Proteomes" id="UP000745859">
    <property type="component" value="Unassembled WGS sequence"/>
</dbReference>
<feature type="transmembrane region" description="Helical" evidence="1">
    <location>
        <begin position="80"/>
        <end position="100"/>
    </location>
</feature>
<organism evidence="2 3">
    <name type="scientific">Wenyingzhuangia heitensis</name>
    <dbReference type="NCBI Taxonomy" id="1487859"/>
    <lineage>
        <taxon>Bacteria</taxon>
        <taxon>Pseudomonadati</taxon>
        <taxon>Bacteroidota</taxon>
        <taxon>Flavobacteriia</taxon>
        <taxon>Flavobacteriales</taxon>
        <taxon>Flavobacteriaceae</taxon>
        <taxon>Wenyingzhuangia</taxon>
    </lineage>
</organism>
<dbReference type="Pfam" id="PF20503">
    <property type="entry name" value="DUF6730"/>
    <property type="match status" value="1"/>
</dbReference>
<sequence length="102" mass="12061">MAKIEIITELIVDEINHMETLVKEFKQEKEALKKIKIEPNTDRLKAILSKHIEHSNKQNEEHTKLFNQSIVELKHQNKRFLMFTIVILLSVVLLFMGLLLNR</sequence>
<name>A0ABX0UA19_9FLAO</name>
<comment type="caution">
    <text evidence="2">The sequence shown here is derived from an EMBL/GenBank/DDBJ whole genome shotgun (WGS) entry which is preliminary data.</text>
</comment>
<dbReference type="RefSeq" id="WP_167188149.1">
    <property type="nucleotide sequence ID" value="NZ_JAASQL010000002.1"/>
</dbReference>
<keyword evidence="1" id="KW-0812">Transmembrane</keyword>
<evidence type="ECO:0000313" key="2">
    <source>
        <dbReference type="EMBL" id="NIJ45660.1"/>
    </source>
</evidence>
<gene>
    <name evidence="2" type="ORF">FHR24_002128</name>
</gene>
<keyword evidence="1" id="KW-0472">Membrane</keyword>
<accession>A0ABX0UA19</accession>
<keyword evidence="3" id="KW-1185">Reference proteome</keyword>